<evidence type="ECO:0000313" key="2">
    <source>
        <dbReference type="Proteomes" id="UP000054874"/>
    </source>
</evidence>
<evidence type="ECO:0008006" key="3">
    <source>
        <dbReference type="Google" id="ProtNLM"/>
    </source>
</evidence>
<accession>A0A0V8QEB8</accession>
<name>A0A0V8QEB8_9FIRM</name>
<protein>
    <recommendedName>
        <fullName evidence="3">Transposase</fullName>
    </recommendedName>
</protein>
<gene>
    <name evidence="1" type="ORF">ASU35_10920</name>
</gene>
<dbReference type="EMBL" id="LNAM01000156">
    <property type="protein sequence ID" value="KSV58929.1"/>
    <property type="molecule type" value="Genomic_DNA"/>
</dbReference>
<comment type="caution">
    <text evidence="1">The sequence shown here is derived from an EMBL/GenBank/DDBJ whole genome shotgun (WGS) entry which is preliminary data.</text>
</comment>
<reference evidence="1 2" key="1">
    <citation type="submission" date="2015-11" db="EMBL/GenBank/DDBJ databases">
        <title>Butyribacter intestini gen. nov., sp. nov., a butyric acid-producing bacterium of the family Lachnospiraceae isolated from the human faeces.</title>
        <authorList>
            <person name="Zou Y."/>
            <person name="Xue W."/>
            <person name="Luo G."/>
            <person name="Lv M."/>
        </authorList>
    </citation>
    <scope>NUCLEOTIDE SEQUENCE [LARGE SCALE GENOMIC DNA]</scope>
    <source>
        <strain evidence="1 2">ACET-33324</strain>
    </source>
</reference>
<keyword evidence="2" id="KW-1185">Reference proteome</keyword>
<dbReference type="AlphaFoldDB" id="A0A0V8QEB8"/>
<organism evidence="1 2">
    <name type="scientific">Acetivibrio ethanolgignens</name>
    <dbReference type="NCBI Taxonomy" id="290052"/>
    <lineage>
        <taxon>Bacteria</taxon>
        <taxon>Bacillati</taxon>
        <taxon>Bacillota</taxon>
        <taxon>Clostridia</taxon>
        <taxon>Eubacteriales</taxon>
        <taxon>Oscillospiraceae</taxon>
        <taxon>Acetivibrio</taxon>
    </lineage>
</organism>
<dbReference type="Proteomes" id="UP000054874">
    <property type="component" value="Unassembled WGS sequence"/>
</dbReference>
<proteinExistence type="predicted"/>
<dbReference type="STRING" id="290052.ASU35_10920"/>
<sequence>MAINQRVSIGILKNDLIYIVLEKDKQKQEALFNKLYDEISKNLVPVRPNRHYKRTKGKKCKINLWSKNRNESVMYEDSFLFCFFS</sequence>
<evidence type="ECO:0000313" key="1">
    <source>
        <dbReference type="EMBL" id="KSV58929.1"/>
    </source>
</evidence>